<dbReference type="EMBL" id="MU070723">
    <property type="protein sequence ID" value="KAF5826769.1"/>
    <property type="molecule type" value="Genomic_DNA"/>
</dbReference>
<evidence type="ECO:0008006" key="3">
    <source>
        <dbReference type="Google" id="ProtNLM"/>
    </source>
</evidence>
<sequence length="114" mass="12372">MLSRVDTSACSLCCILCLQSMLHAFKSGHCSLQSMLHIMLAVYATCFQEWTLQLAVCACQGMHKLGCFEALTAVQMRLQGSSAVNARHQGCITEVSKVAQRSVTANVATRIQCS</sequence>
<protein>
    <recommendedName>
        <fullName evidence="3">Secreted protein</fullName>
    </recommendedName>
</protein>
<keyword evidence="2" id="KW-1185">Reference proteome</keyword>
<reference evidence="1" key="1">
    <citation type="submission" date="2017-08" db="EMBL/GenBank/DDBJ databases">
        <authorList>
            <person name="Polle J.E."/>
            <person name="Barry K."/>
            <person name="Cushman J."/>
            <person name="Schmutz J."/>
            <person name="Tran D."/>
            <person name="Hathwaick L.T."/>
            <person name="Yim W.C."/>
            <person name="Jenkins J."/>
            <person name="Mckie-Krisberg Z.M."/>
            <person name="Prochnik S."/>
            <person name="Lindquist E."/>
            <person name="Dockter R.B."/>
            <person name="Adam C."/>
            <person name="Molina H."/>
            <person name="Bunkerborg J."/>
            <person name="Jin E."/>
            <person name="Buchheim M."/>
            <person name="Magnuson J."/>
        </authorList>
    </citation>
    <scope>NUCLEOTIDE SEQUENCE</scope>
    <source>
        <strain evidence="1">CCAP 19/18</strain>
    </source>
</reference>
<evidence type="ECO:0000313" key="1">
    <source>
        <dbReference type="EMBL" id="KAF5826769.1"/>
    </source>
</evidence>
<accession>A0ABQ7FWN5</accession>
<evidence type="ECO:0000313" key="2">
    <source>
        <dbReference type="Proteomes" id="UP000815325"/>
    </source>
</evidence>
<comment type="caution">
    <text evidence="1">The sequence shown here is derived from an EMBL/GenBank/DDBJ whole genome shotgun (WGS) entry which is preliminary data.</text>
</comment>
<gene>
    <name evidence="1" type="ORF">DUNSADRAFT_2076</name>
</gene>
<name>A0ABQ7FWN5_DUNSA</name>
<proteinExistence type="predicted"/>
<organism evidence="1 2">
    <name type="scientific">Dunaliella salina</name>
    <name type="common">Green alga</name>
    <name type="synonym">Protococcus salinus</name>
    <dbReference type="NCBI Taxonomy" id="3046"/>
    <lineage>
        <taxon>Eukaryota</taxon>
        <taxon>Viridiplantae</taxon>
        <taxon>Chlorophyta</taxon>
        <taxon>core chlorophytes</taxon>
        <taxon>Chlorophyceae</taxon>
        <taxon>CS clade</taxon>
        <taxon>Chlamydomonadales</taxon>
        <taxon>Dunaliellaceae</taxon>
        <taxon>Dunaliella</taxon>
    </lineage>
</organism>
<dbReference type="Proteomes" id="UP000815325">
    <property type="component" value="Unassembled WGS sequence"/>
</dbReference>